<accession>A7IVR8</accession>
<protein>
    <submittedName>
        <fullName evidence="1">Uncharacterized protein b043R</fullName>
    </submittedName>
</protein>
<gene>
    <name evidence="1" type="primary">b043R</name>
    <name evidence="1" type="ORF">NY2A_b043R</name>
</gene>
<dbReference type="RefSeq" id="YP_001497239.1">
    <property type="nucleotide sequence ID" value="NC_009898.1"/>
</dbReference>
<sequence length="140" mass="15311">MLPIVTIPDKNIPFPNNLFATTFPRTFTCPPTTPLPTTRTILDVTFDASTLPVAATLPIMSMFWLPDATAVTPVKPEPLPKKLDPMMFPRVFTCPRTLIFPVTLKILVDTLDASTFALATTFPTTSTTCVPPNVAVTFDN</sequence>
<proteinExistence type="predicted"/>
<evidence type="ECO:0000313" key="2">
    <source>
        <dbReference type="Proteomes" id="UP000202419"/>
    </source>
</evidence>
<dbReference type="Proteomes" id="UP000202419">
    <property type="component" value="Segment"/>
</dbReference>
<evidence type="ECO:0000313" key="1">
    <source>
        <dbReference type="EMBL" id="ABT14442.1"/>
    </source>
</evidence>
<name>A7IVR8_PBCVN</name>
<dbReference type="EMBL" id="DQ491002">
    <property type="protein sequence ID" value="ABT14442.1"/>
    <property type="molecule type" value="Genomic_DNA"/>
</dbReference>
<reference evidence="1 2" key="1">
    <citation type="journal article" date="2007" name="Virology">
        <title>Sequence and annotation of the 369-kb NY-2A and the 345-kb AR158 viruses that infect Chlorella NC64A.</title>
        <authorList>
            <person name="Fitzgerald L.A."/>
            <person name="Graves M.V."/>
            <person name="Li X."/>
            <person name="Feldblyum T."/>
            <person name="Nierman W.C."/>
            <person name="Van Etten J.L."/>
        </authorList>
    </citation>
    <scope>NUCLEOTIDE SEQUENCE [LARGE SCALE GENOMIC DNA]</scope>
    <source>
        <strain evidence="1 2">NY-2A</strain>
    </source>
</reference>
<organism evidence="1 2">
    <name type="scientific">Paramecium bursaria Chlorella virus NY2A</name>
    <name type="common">PBCV-NY2A</name>
    <dbReference type="NCBI Taxonomy" id="46021"/>
    <lineage>
        <taxon>Viruses</taxon>
        <taxon>Varidnaviria</taxon>
        <taxon>Bamfordvirae</taxon>
        <taxon>Nucleocytoviricota</taxon>
        <taxon>Megaviricetes</taxon>
        <taxon>Algavirales</taxon>
        <taxon>Phycodnaviridae</taxon>
        <taxon>Chlorovirus</taxon>
        <taxon>Chlorovirus americanus</taxon>
    </lineage>
</organism>
<dbReference type="GeneID" id="5658992"/>
<keyword evidence="2" id="KW-1185">Reference proteome</keyword>
<dbReference type="KEGG" id="vg:5658992"/>
<organismHost>
    <name type="scientific">Chlorella</name>
    <dbReference type="NCBI Taxonomy" id="3071"/>
</organismHost>